<reference evidence="1" key="1">
    <citation type="submission" date="2021-10" db="EMBL/GenBank/DDBJ databases">
        <authorList>
            <person name="Dean J.D."/>
            <person name="Kim M.K."/>
            <person name="Newey C.N."/>
            <person name="Stoker T.S."/>
            <person name="Thompson D.W."/>
            <person name="Grose J.H."/>
        </authorList>
    </citation>
    <scope>NUCLEOTIDE SEQUENCE</scope>
    <source>
        <strain evidence="1">BT178</strain>
    </source>
</reference>
<gene>
    <name evidence="1" type="ORF">LGH74_16450</name>
</gene>
<evidence type="ECO:0000313" key="2">
    <source>
        <dbReference type="Proteomes" id="UP001165296"/>
    </source>
</evidence>
<organism evidence="1 2">
    <name type="scientific">Hymenobacter lucidus</name>
    <dbReference type="NCBI Taxonomy" id="2880930"/>
    <lineage>
        <taxon>Bacteria</taxon>
        <taxon>Pseudomonadati</taxon>
        <taxon>Bacteroidota</taxon>
        <taxon>Cytophagia</taxon>
        <taxon>Cytophagales</taxon>
        <taxon>Hymenobacteraceae</taxon>
        <taxon>Hymenobacter</taxon>
    </lineage>
</organism>
<keyword evidence="2" id="KW-1185">Reference proteome</keyword>
<evidence type="ECO:0008006" key="3">
    <source>
        <dbReference type="Google" id="ProtNLM"/>
    </source>
</evidence>
<proteinExistence type="predicted"/>
<dbReference type="EMBL" id="JAJADR010000005">
    <property type="protein sequence ID" value="MCB2409584.1"/>
    <property type="molecule type" value="Genomic_DNA"/>
</dbReference>
<comment type="caution">
    <text evidence="1">The sequence shown here is derived from an EMBL/GenBank/DDBJ whole genome shotgun (WGS) entry which is preliminary data.</text>
</comment>
<name>A0ABS8AVN2_9BACT</name>
<sequence length="145" mass="16985">MITTLTNSFDKPYLSLEWDQANGWIYNRWQGMLSTENVIKGCEQVLALMQQTKCVYLLNDNREVTGSWNQANEWIAQEWMPRALALDLRRFAHVLAPGVFGQTSAEQMLEQVKNRFQMVLFHDFTEAQRWLREEQRANSPNNLSS</sequence>
<evidence type="ECO:0000313" key="1">
    <source>
        <dbReference type="EMBL" id="MCB2409584.1"/>
    </source>
</evidence>
<accession>A0ABS8AVN2</accession>
<protein>
    <recommendedName>
        <fullName evidence="3">STAS/SEC14 domain-containing protein</fullName>
    </recommendedName>
</protein>
<dbReference type="RefSeq" id="WP_226177326.1">
    <property type="nucleotide sequence ID" value="NZ_JAJADR010000005.1"/>
</dbReference>
<dbReference type="Proteomes" id="UP001165296">
    <property type="component" value="Unassembled WGS sequence"/>
</dbReference>